<dbReference type="Proteomes" id="UP000293172">
    <property type="component" value="Unassembled WGS sequence"/>
</dbReference>
<reference evidence="5 6" key="1">
    <citation type="submission" date="2018-06" db="EMBL/GenBank/DDBJ databases">
        <title>Three novel Pseudomonas species isolated from symptomatic oak.</title>
        <authorList>
            <person name="Bueno-Gonzalez V."/>
            <person name="Brady C."/>
        </authorList>
    </citation>
    <scope>NUCLEOTIDE SEQUENCE [LARGE SCALE GENOMIC DNA]</scope>
    <source>
        <strain evidence="5 6">P6B</strain>
    </source>
</reference>
<gene>
    <name evidence="5" type="ORF">DNK44_00390</name>
</gene>
<evidence type="ECO:0000256" key="3">
    <source>
        <dbReference type="ARBA" id="ARBA00023163"/>
    </source>
</evidence>
<sequence length="341" mass="36857">MKSPTRNRSRTTGMPTLAEVASLAGVSAITASRALRGVATVNPELAERVREAAQQLGYVVNPAARTLASAHSSSVVVLIPSLSNQLFIETLDAIHAVMRPRGIEVLIGDYHYCREEEERLIRNYLPYRPMGMLLTGFDRTEGARHLLNASRMPCVHMMELSTAPGISCVGFSQEAAGEAAAQHLLQGNRRRLAYIAAQLDPRVMQRAEGFRRALQAAGVYDPALELLHPLPSSIGLGGQLFQELMQRHPDVDGIFFCNDDLAQGALFEAQRAGLAVPEQVALVGFNDLPASAHTVPRLTSIHTPRAEVGSKAAALLLSLLDGQPGASRVDLGFELRVRESS</sequence>
<dbReference type="OrthoDB" id="5681588at2"/>
<evidence type="ECO:0000313" key="6">
    <source>
        <dbReference type="Proteomes" id="UP000293172"/>
    </source>
</evidence>
<keyword evidence="3" id="KW-0804">Transcription</keyword>
<evidence type="ECO:0000313" key="5">
    <source>
        <dbReference type="EMBL" id="TBU97480.1"/>
    </source>
</evidence>
<evidence type="ECO:0000256" key="1">
    <source>
        <dbReference type="ARBA" id="ARBA00023015"/>
    </source>
</evidence>
<dbReference type="Gene3D" id="3.40.50.2300">
    <property type="match status" value="2"/>
</dbReference>
<dbReference type="GO" id="GO:0003700">
    <property type="term" value="F:DNA-binding transcription factor activity"/>
    <property type="evidence" value="ECO:0007669"/>
    <property type="project" value="TreeGrafter"/>
</dbReference>
<dbReference type="InterPro" id="IPR046335">
    <property type="entry name" value="LacI/GalR-like_sensor"/>
</dbReference>
<comment type="caution">
    <text evidence="5">The sequence shown here is derived from an EMBL/GenBank/DDBJ whole genome shotgun (WGS) entry which is preliminary data.</text>
</comment>
<dbReference type="SUPFAM" id="SSF47413">
    <property type="entry name" value="lambda repressor-like DNA-binding domains"/>
    <property type="match status" value="1"/>
</dbReference>
<dbReference type="EMBL" id="QJUL01000001">
    <property type="protein sequence ID" value="TBU97480.1"/>
    <property type="molecule type" value="Genomic_DNA"/>
</dbReference>
<accession>A0A4Q9R9U1</accession>
<dbReference type="SUPFAM" id="SSF53822">
    <property type="entry name" value="Periplasmic binding protein-like I"/>
    <property type="match status" value="1"/>
</dbReference>
<dbReference type="Gene3D" id="1.10.260.40">
    <property type="entry name" value="lambda repressor-like DNA-binding domains"/>
    <property type="match status" value="1"/>
</dbReference>
<keyword evidence="1" id="KW-0805">Transcription regulation</keyword>
<dbReference type="CDD" id="cd01575">
    <property type="entry name" value="PBP1_GntR"/>
    <property type="match status" value="1"/>
</dbReference>
<evidence type="ECO:0000256" key="2">
    <source>
        <dbReference type="ARBA" id="ARBA00023125"/>
    </source>
</evidence>
<dbReference type="PROSITE" id="PS50932">
    <property type="entry name" value="HTH_LACI_2"/>
    <property type="match status" value="1"/>
</dbReference>
<dbReference type="InterPro" id="IPR028082">
    <property type="entry name" value="Peripla_BP_I"/>
</dbReference>
<organism evidence="5 6">
    <name type="scientific">Phytopseudomonas dryadis</name>
    <dbReference type="NCBI Taxonomy" id="2487520"/>
    <lineage>
        <taxon>Bacteria</taxon>
        <taxon>Pseudomonadati</taxon>
        <taxon>Pseudomonadota</taxon>
        <taxon>Gammaproteobacteria</taxon>
        <taxon>Pseudomonadales</taxon>
        <taxon>Pseudomonadaceae</taxon>
        <taxon>Phytopseudomonas</taxon>
    </lineage>
</organism>
<dbReference type="RefSeq" id="WP_131197071.1">
    <property type="nucleotide sequence ID" value="NZ_QJUL01000001.1"/>
</dbReference>
<protein>
    <submittedName>
        <fullName evidence="5">LacI family transcriptional regulator</fullName>
    </submittedName>
</protein>
<dbReference type="PANTHER" id="PTHR30146">
    <property type="entry name" value="LACI-RELATED TRANSCRIPTIONAL REPRESSOR"/>
    <property type="match status" value="1"/>
</dbReference>
<dbReference type="CDD" id="cd01392">
    <property type="entry name" value="HTH_LacI"/>
    <property type="match status" value="1"/>
</dbReference>
<dbReference type="AlphaFoldDB" id="A0A4Q9R9U1"/>
<dbReference type="SMART" id="SM00354">
    <property type="entry name" value="HTH_LACI"/>
    <property type="match status" value="1"/>
</dbReference>
<feature type="domain" description="HTH lacI-type" evidence="4">
    <location>
        <begin position="15"/>
        <end position="69"/>
    </location>
</feature>
<dbReference type="InterPro" id="IPR010982">
    <property type="entry name" value="Lambda_DNA-bd_dom_sf"/>
</dbReference>
<dbReference type="PROSITE" id="PS00356">
    <property type="entry name" value="HTH_LACI_1"/>
    <property type="match status" value="1"/>
</dbReference>
<dbReference type="Pfam" id="PF13377">
    <property type="entry name" value="Peripla_BP_3"/>
    <property type="match status" value="1"/>
</dbReference>
<name>A0A4Q9R9U1_9GAMM</name>
<dbReference type="InterPro" id="IPR000843">
    <property type="entry name" value="HTH_LacI"/>
</dbReference>
<keyword evidence="2" id="KW-0238">DNA-binding</keyword>
<proteinExistence type="predicted"/>
<evidence type="ECO:0000259" key="4">
    <source>
        <dbReference type="PROSITE" id="PS50932"/>
    </source>
</evidence>
<dbReference type="Pfam" id="PF00356">
    <property type="entry name" value="LacI"/>
    <property type="match status" value="1"/>
</dbReference>
<dbReference type="GO" id="GO:0000976">
    <property type="term" value="F:transcription cis-regulatory region binding"/>
    <property type="evidence" value="ECO:0007669"/>
    <property type="project" value="TreeGrafter"/>
</dbReference>
<dbReference type="PANTHER" id="PTHR30146:SF2">
    <property type="entry name" value="HTH-TYPE TRANSCRIPTIONAL REGULATOR GNTR"/>
    <property type="match status" value="1"/>
</dbReference>